<sequence length="642" mass="75520">MLTDEIKILFFGQEDEYKRLFESNKFEQYQPGKDYQVQMFDACSNEIEQLIIRQVKEGNLLTLQNWEDFSDNLPMLLFPKNEKKLVYFSEYYDAMNRYPENRLSTVFRGAIQAGNLHTDGQKLFYINAEGNETPIDLRKDHGYKTALDMATDHKIRIIFSLTHLKQKNIEEKNYLFREDNGVLQESLRYVQEKWSRVENIYKKILFIENVRIVDPPWVKVASVKERQPDLDHGIINKKAEGELLKSDQTNKMEGEILLFGHKRACEEMAELPEVQEKLINKNYNDYKFDACSKAIENLIIEYVKEGKLITSEDLDDFSKRLPSLLEVQAGKLVHLPEYLRSMELKEGNHLATIFSNLSKDGNLKTNGSMLYHEYGRGRYCEKVPIKHLEIQAYDLAIETAIRGNASIYFSLDGTNMKGIRYKIQEHTFDTLNKKFYTNELFNSVLRKIYRNYTEIGGRVTFIEKGKQVAPPWLEGPFVGAWQEYIEHREKKLEQKLAQKKILRPGDKADRMGTLMRFIRTEYIIRTNKQNRKGISLAFQEKLNTFEQWANKLNEQKIQQPQKARSFSLHSEKRPEGSQELPKQLAAFHQWKGDLNQQGIVQQTRIFQEKIKMFDQLANTLNEQKKVQQIQVNQRKAFLQREI</sequence>
<feature type="region of interest" description="Disordered" evidence="1">
    <location>
        <begin position="559"/>
        <end position="579"/>
    </location>
</feature>
<keyword evidence="3" id="KW-1185">Reference proteome</keyword>
<evidence type="ECO:0000256" key="1">
    <source>
        <dbReference type="SAM" id="MobiDB-lite"/>
    </source>
</evidence>
<feature type="compositionally biased region" description="Polar residues" evidence="1">
    <location>
        <begin position="559"/>
        <end position="568"/>
    </location>
</feature>
<dbReference type="RefSeq" id="WP_206853893.1">
    <property type="nucleotide sequence ID" value="NZ_CP147250.1"/>
</dbReference>
<organism evidence="2 3">
    <name type="scientific">Candidatus Enterococcus mangumiae</name>
    <dbReference type="NCBI Taxonomy" id="2230878"/>
    <lineage>
        <taxon>Bacteria</taxon>
        <taxon>Bacillati</taxon>
        <taxon>Bacillota</taxon>
        <taxon>Bacilli</taxon>
        <taxon>Lactobacillales</taxon>
        <taxon>Enterococcaceae</taxon>
        <taxon>Enterococcus</taxon>
    </lineage>
</organism>
<dbReference type="EMBL" id="CP147250">
    <property type="protein sequence ID" value="WYJ79346.1"/>
    <property type="molecule type" value="Genomic_DNA"/>
</dbReference>
<evidence type="ECO:0000313" key="3">
    <source>
        <dbReference type="Proteomes" id="UP000664360"/>
    </source>
</evidence>
<gene>
    <name evidence="2" type="ORF">DOK79_000858</name>
</gene>
<accession>A0ABZ2SW15</accession>
<evidence type="ECO:0000313" key="2">
    <source>
        <dbReference type="EMBL" id="WYJ79346.1"/>
    </source>
</evidence>
<name>A0ABZ2SW15_9ENTE</name>
<reference evidence="2 3" key="1">
    <citation type="submission" date="2021-03" db="EMBL/GenBank/DDBJ databases">
        <authorList>
            <person name="Gilmore M.S."/>
            <person name="Schwartzman J."/>
            <person name="Van Tyne D."/>
            <person name="Martin M."/>
            <person name="Earl A.M."/>
            <person name="Manson A.L."/>
            <person name="Straub T."/>
            <person name="Salamzade R."/>
            <person name="Saavedra J."/>
            <person name="Lebreton F."/>
            <person name="Prichula J."/>
            <person name="Schaufler K."/>
            <person name="Gaca A."/>
            <person name="Sgardioli B."/>
            <person name="Wagenaar J."/>
            <person name="Strong T."/>
        </authorList>
    </citation>
    <scope>NUCLEOTIDE SEQUENCE [LARGE SCALE GENOMIC DNA]</scope>
    <source>
        <strain evidence="2 3">DIV1094</strain>
    </source>
</reference>
<reference evidence="2 3" key="2">
    <citation type="submission" date="2024-03" db="EMBL/GenBank/DDBJ databases">
        <title>The Genome Sequence of Enterococcus sp. DIV1094.</title>
        <authorList>
            <consortium name="The Broad Institute Genomics Platform"/>
            <consortium name="The Broad Institute Microbial Omics Core"/>
            <consortium name="The Broad Institute Genomic Center for Infectious Diseases"/>
            <person name="Earl A."/>
            <person name="Manson A."/>
            <person name="Gilmore M."/>
            <person name="Schwartman J."/>
            <person name="Shea T."/>
            <person name="Abouelleil A."/>
            <person name="Cao P."/>
            <person name="Chapman S."/>
            <person name="Cusick C."/>
            <person name="Young S."/>
            <person name="Neafsey D."/>
            <person name="Nusbaum C."/>
            <person name="Birren B."/>
        </authorList>
    </citation>
    <scope>NUCLEOTIDE SEQUENCE [LARGE SCALE GENOMIC DNA]</scope>
    <source>
        <strain evidence="2 3">DIV1094</strain>
    </source>
</reference>
<protein>
    <submittedName>
        <fullName evidence="2">Uncharacterized protein</fullName>
    </submittedName>
</protein>
<proteinExistence type="predicted"/>
<dbReference type="Proteomes" id="UP000664360">
    <property type="component" value="Chromosome"/>
</dbReference>